<dbReference type="PROSITE" id="PS50110">
    <property type="entry name" value="RESPONSE_REGULATORY"/>
    <property type="match status" value="1"/>
</dbReference>
<gene>
    <name evidence="3" type="ORF">GCM10009737_07070</name>
</gene>
<evidence type="ECO:0000259" key="2">
    <source>
        <dbReference type="PROSITE" id="PS50110"/>
    </source>
</evidence>
<accession>A0ABN2P2M7</accession>
<dbReference type="SUPFAM" id="SSF52172">
    <property type="entry name" value="CheY-like"/>
    <property type="match status" value="1"/>
</dbReference>
<evidence type="ECO:0000256" key="1">
    <source>
        <dbReference type="PROSITE-ProRule" id="PRU00169"/>
    </source>
</evidence>
<dbReference type="Proteomes" id="UP001501612">
    <property type="component" value="Unassembled WGS sequence"/>
</dbReference>
<comment type="caution">
    <text evidence="3">The sequence shown here is derived from an EMBL/GenBank/DDBJ whole genome shotgun (WGS) entry which is preliminary data.</text>
</comment>
<dbReference type="RefSeq" id="WP_344003819.1">
    <property type="nucleotide sequence ID" value="NZ_BAAAMY010000002.1"/>
</dbReference>
<dbReference type="InterPro" id="IPR001789">
    <property type="entry name" value="Sig_transdc_resp-reg_receiver"/>
</dbReference>
<keyword evidence="1" id="KW-0597">Phosphoprotein</keyword>
<reference evidence="3 4" key="1">
    <citation type="journal article" date="2019" name="Int. J. Syst. Evol. Microbiol.">
        <title>The Global Catalogue of Microorganisms (GCM) 10K type strain sequencing project: providing services to taxonomists for standard genome sequencing and annotation.</title>
        <authorList>
            <consortium name="The Broad Institute Genomics Platform"/>
            <consortium name="The Broad Institute Genome Sequencing Center for Infectious Disease"/>
            <person name="Wu L."/>
            <person name="Ma J."/>
        </authorList>
    </citation>
    <scope>NUCLEOTIDE SEQUENCE [LARGE SCALE GENOMIC DNA]</scope>
    <source>
        <strain evidence="3 4">JCM 14046</strain>
    </source>
</reference>
<sequence>MTCRVVVVDDAEDLREMVAMVLTLRGGGRFEVVGEAGDGAEAVTIAEREKPDLVLMDIAMPVMDGLEAVPLVRGVAPGSTIVMLSGFPARTAEAGALEAGAHAYLEKGGRLAATLVPSLTEIMAARGA</sequence>
<dbReference type="PANTHER" id="PTHR43228">
    <property type="entry name" value="TWO-COMPONENT RESPONSE REGULATOR"/>
    <property type="match status" value="1"/>
</dbReference>
<dbReference type="Gene3D" id="3.40.50.2300">
    <property type="match status" value="1"/>
</dbReference>
<dbReference type="PANTHER" id="PTHR43228:SF1">
    <property type="entry name" value="TWO-COMPONENT RESPONSE REGULATOR ARR22"/>
    <property type="match status" value="1"/>
</dbReference>
<feature type="domain" description="Response regulatory" evidence="2">
    <location>
        <begin position="4"/>
        <end position="122"/>
    </location>
</feature>
<dbReference type="InterPro" id="IPR011006">
    <property type="entry name" value="CheY-like_superfamily"/>
</dbReference>
<evidence type="ECO:0000313" key="3">
    <source>
        <dbReference type="EMBL" id="GAA1908620.1"/>
    </source>
</evidence>
<dbReference type="InterPro" id="IPR052048">
    <property type="entry name" value="ST_Response_Regulator"/>
</dbReference>
<dbReference type="SMART" id="SM00448">
    <property type="entry name" value="REC"/>
    <property type="match status" value="1"/>
</dbReference>
<dbReference type="Pfam" id="PF00072">
    <property type="entry name" value="Response_reg"/>
    <property type="match status" value="1"/>
</dbReference>
<evidence type="ECO:0000313" key="4">
    <source>
        <dbReference type="Proteomes" id="UP001501612"/>
    </source>
</evidence>
<organism evidence="3 4">
    <name type="scientific">Nocardioides lentus</name>
    <dbReference type="NCBI Taxonomy" id="338077"/>
    <lineage>
        <taxon>Bacteria</taxon>
        <taxon>Bacillati</taxon>
        <taxon>Actinomycetota</taxon>
        <taxon>Actinomycetes</taxon>
        <taxon>Propionibacteriales</taxon>
        <taxon>Nocardioidaceae</taxon>
        <taxon>Nocardioides</taxon>
    </lineage>
</organism>
<feature type="modified residue" description="4-aspartylphosphate" evidence="1">
    <location>
        <position position="57"/>
    </location>
</feature>
<proteinExistence type="predicted"/>
<protein>
    <recommendedName>
        <fullName evidence="2">Response regulatory domain-containing protein</fullName>
    </recommendedName>
</protein>
<keyword evidence="4" id="KW-1185">Reference proteome</keyword>
<dbReference type="EMBL" id="BAAAMY010000002">
    <property type="protein sequence ID" value="GAA1908620.1"/>
    <property type="molecule type" value="Genomic_DNA"/>
</dbReference>
<name>A0ABN2P2M7_9ACTN</name>